<evidence type="ECO:0000259" key="1">
    <source>
        <dbReference type="Pfam" id="PF20408"/>
    </source>
</evidence>
<sequence>MPVDLPAGTVEVSGDLALPDDAWAFAAIAHGAGAGYRHPFLIGFARSLARQGVGTLRFNFPYVEAGRRMPGPAAHAVATWAAVMAFAATQTRVPVFAVGKSYGGRMASMAAAEGGIDPAGLVYLGYPLHPPGAPDKPRVAHLPAVRPPQLFVEGRTDPFVDPHSQLEEAVATCRDAEIAWLDGGHSFEVKGRKRAADEIGAGLAPLVATWMRGRT</sequence>
<dbReference type="EMBL" id="JABACI010000005">
    <property type="protein sequence ID" value="NLP85844.1"/>
    <property type="molecule type" value="Genomic_DNA"/>
</dbReference>
<dbReference type="Gene3D" id="3.40.50.1820">
    <property type="entry name" value="alpha/beta hydrolase"/>
    <property type="match status" value="1"/>
</dbReference>
<dbReference type="InterPro" id="IPR046879">
    <property type="entry name" value="KANL3/Tex30_Abhydrolase"/>
</dbReference>
<reference evidence="2 3" key="1">
    <citation type="submission" date="2020-04" db="EMBL/GenBank/DDBJ databases">
        <title>CFH 90308 Microbacterium sp.</title>
        <authorList>
            <person name="Nie G."/>
            <person name="Ming H."/>
            <person name="Xia T."/>
        </authorList>
    </citation>
    <scope>NUCLEOTIDE SEQUENCE [LARGE SCALE GENOMIC DNA]</scope>
    <source>
        <strain evidence="2 3">CFH 90308</strain>
    </source>
</reference>
<evidence type="ECO:0000313" key="3">
    <source>
        <dbReference type="Proteomes" id="UP001429745"/>
    </source>
</evidence>
<dbReference type="SUPFAM" id="SSF53474">
    <property type="entry name" value="alpha/beta-Hydrolases"/>
    <property type="match status" value="1"/>
</dbReference>
<gene>
    <name evidence="2" type="ORF">HF576_18595</name>
</gene>
<keyword evidence="2" id="KW-0378">Hydrolase</keyword>
<dbReference type="PANTHER" id="PTHR13136">
    <property type="entry name" value="TESTIS DEVELOPMENT PROTEIN PRTD"/>
    <property type="match status" value="1"/>
</dbReference>
<dbReference type="Pfam" id="PF20408">
    <property type="entry name" value="Abhydrolase_11"/>
    <property type="match status" value="1"/>
</dbReference>
<dbReference type="Proteomes" id="UP001429745">
    <property type="component" value="Unassembled WGS sequence"/>
</dbReference>
<accession>A0ABX1KFL2</accession>
<dbReference type="GO" id="GO:0016787">
    <property type="term" value="F:hydrolase activity"/>
    <property type="evidence" value="ECO:0007669"/>
    <property type="project" value="UniProtKB-KW"/>
</dbReference>
<evidence type="ECO:0000313" key="2">
    <source>
        <dbReference type="EMBL" id="NLP85844.1"/>
    </source>
</evidence>
<name>A0ABX1KFL2_9MICO</name>
<feature type="domain" description="KANL3/Tex30 alpha/beta hydrolase-like" evidence="1">
    <location>
        <begin position="28"/>
        <end position="193"/>
    </location>
</feature>
<keyword evidence="3" id="KW-1185">Reference proteome</keyword>
<organism evidence="2 3">
    <name type="scientific">Microbacterium salsuginis</name>
    <dbReference type="NCBI Taxonomy" id="2722803"/>
    <lineage>
        <taxon>Bacteria</taxon>
        <taxon>Bacillati</taxon>
        <taxon>Actinomycetota</taxon>
        <taxon>Actinomycetes</taxon>
        <taxon>Micrococcales</taxon>
        <taxon>Microbacteriaceae</taxon>
        <taxon>Microbacterium</taxon>
    </lineage>
</organism>
<dbReference type="InterPro" id="IPR026555">
    <property type="entry name" value="NSL3/Tex30"/>
</dbReference>
<proteinExistence type="predicted"/>
<dbReference type="InterPro" id="IPR029058">
    <property type="entry name" value="AB_hydrolase_fold"/>
</dbReference>
<dbReference type="PANTHER" id="PTHR13136:SF11">
    <property type="entry name" value="TESTIS-EXPRESSED PROTEIN 30"/>
    <property type="match status" value="1"/>
</dbReference>
<comment type="caution">
    <text evidence="2">The sequence shown here is derived from an EMBL/GenBank/DDBJ whole genome shotgun (WGS) entry which is preliminary data.</text>
</comment>
<protein>
    <submittedName>
        <fullName evidence="2">Dienelactone hydrolase</fullName>
    </submittedName>
</protein>